<evidence type="ECO:0000256" key="3">
    <source>
        <dbReference type="ARBA" id="ARBA00022989"/>
    </source>
</evidence>
<dbReference type="HOGENOM" id="CLU_698138_0_0_9"/>
<dbReference type="Pfam" id="PF12698">
    <property type="entry name" value="ABC2_membrane_3"/>
    <property type="match status" value="1"/>
</dbReference>
<dbReference type="AlphaFoldDB" id="G8TT50"/>
<feature type="transmembrane region" description="Helical" evidence="5">
    <location>
        <begin position="298"/>
        <end position="316"/>
    </location>
</feature>
<name>G8TT50_SULAD</name>
<dbReference type="KEGG" id="sap:Sulac_3304"/>
<comment type="subcellular location">
    <subcellularLocation>
        <location evidence="1">Membrane</location>
        <topology evidence="1">Multi-pass membrane protein</topology>
    </subcellularLocation>
</comment>
<reference evidence="8" key="1">
    <citation type="submission" date="2011-12" db="EMBL/GenBank/DDBJ databases">
        <title>The complete genome of chromosome of Sulfobacillus acidophilus DSM 10332.</title>
        <authorList>
            <person name="Lucas S."/>
            <person name="Han J."/>
            <person name="Lapidus A."/>
            <person name="Bruce D."/>
            <person name="Goodwin L."/>
            <person name="Pitluck S."/>
            <person name="Peters L."/>
            <person name="Kyrpides N."/>
            <person name="Mavromatis K."/>
            <person name="Ivanova N."/>
            <person name="Mikhailova N."/>
            <person name="Chertkov O."/>
            <person name="Saunders E."/>
            <person name="Detter J.C."/>
            <person name="Tapia R."/>
            <person name="Han C."/>
            <person name="Land M."/>
            <person name="Hauser L."/>
            <person name="Markowitz V."/>
            <person name="Cheng J.-F."/>
            <person name="Hugenholtz P."/>
            <person name="Woyke T."/>
            <person name="Wu D."/>
            <person name="Pukall R."/>
            <person name="Gehrich-Schroeter G."/>
            <person name="Schneider S."/>
            <person name="Klenk H.-P."/>
            <person name="Eisen J.A."/>
        </authorList>
    </citation>
    <scope>NUCLEOTIDE SEQUENCE [LARGE SCALE GENOMIC DNA]</scope>
    <source>
        <strain evidence="8">ATCC 700253 / DSM 10332 / NAL</strain>
    </source>
</reference>
<evidence type="ECO:0000256" key="1">
    <source>
        <dbReference type="ARBA" id="ARBA00004141"/>
    </source>
</evidence>
<dbReference type="EMBL" id="CP003179">
    <property type="protein sequence ID" value="AEW06750.1"/>
    <property type="molecule type" value="Genomic_DNA"/>
</dbReference>
<organism evidence="7 8">
    <name type="scientific">Sulfobacillus acidophilus (strain ATCC 700253 / DSM 10332 / NAL)</name>
    <dbReference type="NCBI Taxonomy" id="679936"/>
    <lineage>
        <taxon>Bacteria</taxon>
        <taxon>Bacillati</taxon>
        <taxon>Bacillota</taxon>
        <taxon>Clostridia</taxon>
        <taxon>Eubacteriales</taxon>
        <taxon>Clostridiales Family XVII. Incertae Sedis</taxon>
        <taxon>Sulfobacillus</taxon>
    </lineage>
</organism>
<evidence type="ECO:0000256" key="2">
    <source>
        <dbReference type="ARBA" id="ARBA00022692"/>
    </source>
</evidence>
<dbReference type="STRING" id="679936.Sulac_3304"/>
<feature type="transmembrane region" description="Helical" evidence="5">
    <location>
        <begin position="20"/>
        <end position="39"/>
    </location>
</feature>
<accession>G8TT50</accession>
<evidence type="ECO:0000256" key="5">
    <source>
        <dbReference type="SAM" id="Phobius"/>
    </source>
</evidence>
<feature type="transmembrane region" description="Helical" evidence="5">
    <location>
        <begin position="170"/>
        <end position="194"/>
    </location>
</feature>
<feature type="transmembrane region" description="Helical" evidence="5">
    <location>
        <begin position="265"/>
        <end position="286"/>
    </location>
</feature>
<keyword evidence="4 5" id="KW-0472">Membrane</keyword>
<evidence type="ECO:0000313" key="7">
    <source>
        <dbReference type="EMBL" id="AEW06750.1"/>
    </source>
</evidence>
<evidence type="ECO:0000256" key="4">
    <source>
        <dbReference type="ARBA" id="ARBA00023136"/>
    </source>
</evidence>
<keyword evidence="3 5" id="KW-1133">Transmembrane helix</keyword>
<dbReference type="PATRIC" id="fig|679936.5.peg.3418"/>
<protein>
    <recommendedName>
        <fullName evidence="6">ABC-2 type transporter transmembrane domain-containing protein</fullName>
    </recommendedName>
</protein>
<dbReference type="GO" id="GO:0140359">
    <property type="term" value="F:ABC-type transporter activity"/>
    <property type="evidence" value="ECO:0007669"/>
    <property type="project" value="InterPro"/>
</dbReference>
<gene>
    <name evidence="7" type="ordered locus">Sulac_3304</name>
</gene>
<keyword evidence="8" id="KW-1185">Reference proteome</keyword>
<reference evidence="7 8" key="2">
    <citation type="journal article" date="2012" name="Stand. Genomic Sci.">
        <title>Complete genome sequence of the moderately thermophilic mineral-sulfide-oxidizing firmicute Sulfobacillus acidophilus type strain (NAL(T)).</title>
        <authorList>
            <person name="Anderson I."/>
            <person name="Chertkov O."/>
            <person name="Chen A."/>
            <person name="Saunders E."/>
            <person name="Lapidus A."/>
            <person name="Nolan M."/>
            <person name="Lucas S."/>
            <person name="Hammon N."/>
            <person name="Deshpande S."/>
            <person name="Cheng J.F."/>
            <person name="Han C."/>
            <person name="Tapia R."/>
            <person name="Goodwin L.A."/>
            <person name="Pitluck S."/>
            <person name="Liolios K."/>
            <person name="Pagani I."/>
            <person name="Ivanova N."/>
            <person name="Mikhailova N."/>
            <person name="Pati A."/>
            <person name="Palaniappan K."/>
            <person name="Land M."/>
            <person name="Pan C."/>
            <person name="Rohde M."/>
            <person name="Pukall R."/>
            <person name="Goker M."/>
            <person name="Detter J.C."/>
            <person name="Woyke T."/>
            <person name="Bristow J."/>
            <person name="Eisen J.A."/>
            <person name="Markowitz V."/>
            <person name="Hugenholtz P."/>
            <person name="Kyrpides N.C."/>
            <person name="Klenk H.P."/>
            <person name="Mavromatis K."/>
        </authorList>
    </citation>
    <scope>NUCLEOTIDE SEQUENCE [LARGE SCALE GENOMIC DNA]</scope>
    <source>
        <strain evidence="8">ATCC 700253 / DSM 10332 / NAL</strain>
    </source>
</reference>
<dbReference type="GO" id="GO:0016020">
    <property type="term" value="C:membrane"/>
    <property type="evidence" value="ECO:0007669"/>
    <property type="project" value="UniProtKB-SubCell"/>
</dbReference>
<feature type="transmembrane region" description="Helical" evidence="5">
    <location>
        <begin position="214"/>
        <end position="244"/>
    </location>
</feature>
<evidence type="ECO:0000313" key="8">
    <source>
        <dbReference type="Proteomes" id="UP000005439"/>
    </source>
</evidence>
<keyword evidence="2 5" id="KW-0812">Transmembrane</keyword>
<sequence>MMEFLLLWRRDVKETLQSRAFIVTTVISAAVVVLAMALLPRLQALGTARSVSTWAVVSPSPTITGVFDEALKRLGNQAGENIRLESSDRAAYVIQVIPGSQGVSDGRFHLLIRGTDPEAAPLAKAAIDQVVMTTRLATLGIPLSRLTDALTPPPITVTTVSHGPQLAKEALTYVLIIFLFVTLVMYGQMLVLNVSAEKASRVSEVLLARVRAEYLLLAKLGGTGVAGLVQVSVVAIVALGMLAGDPTARELVRQMDLKSASIAEWGDLLGAYMIGFLLYGALFAAIGASLSRPEDARGAMGLPAMLLVVGYGLAIAGLKMAHVLWFQVVTLIPPLFPLLMFEQASLGMALWWQWLFGVTISLATGIGLLFWAARIYRTNLISESPFDLLKLLRIR</sequence>
<proteinExistence type="predicted"/>
<dbReference type="InterPro" id="IPR013525">
    <property type="entry name" value="ABC2_TM"/>
</dbReference>
<feature type="transmembrane region" description="Helical" evidence="5">
    <location>
        <begin position="352"/>
        <end position="373"/>
    </location>
</feature>
<dbReference type="Proteomes" id="UP000005439">
    <property type="component" value="Chromosome"/>
</dbReference>
<feature type="domain" description="ABC-2 type transporter transmembrane" evidence="6">
    <location>
        <begin position="19"/>
        <end position="373"/>
    </location>
</feature>
<evidence type="ECO:0000259" key="6">
    <source>
        <dbReference type="Pfam" id="PF12698"/>
    </source>
</evidence>